<dbReference type="OMA" id="KCHYRAS"/>
<dbReference type="InterPro" id="IPR050889">
    <property type="entry name" value="Dendritic_Spine_Reg/Scaffold"/>
</dbReference>
<dbReference type="PANTHER" id="PTHR24166:SF45">
    <property type="entry name" value="E3 UBIQUITIN-PROTEIN LIGASE XBAT35"/>
    <property type="match status" value="1"/>
</dbReference>
<feature type="region of interest" description="Disordered" evidence="5">
    <location>
        <begin position="434"/>
        <end position="454"/>
    </location>
</feature>
<dbReference type="SMART" id="SM00248">
    <property type="entry name" value="ANK"/>
    <property type="match status" value="4"/>
</dbReference>
<evidence type="ECO:0000256" key="5">
    <source>
        <dbReference type="SAM" id="MobiDB-lite"/>
    </source>
</evidence>
<dbReference type="PROSITE" id="PS50088">
    <property type="entry name" value="ANK_REPEAT"/>
    <property type="match status" value="2"/>
</dbReference>
<evidence type="ECO:0000313" key="8">
    <source>
        <dbReference type="Proteomes" id="UP000006727"/>
    </source>
</evidence>
<keyword evidence="1" id="KW-0677">Repeat</keyword>
<dbReference type="GeneID" id="112276459"/>
<dbReference type="SUPFAM" id="SSF48403">
    <property type="entry name" value="Ankyrin repeat"/>
    <property type="match status" value="1"/>
</dbReference>
<proteinExistence type="predicted"/>
<feature type="repeat" description="ANK" evidence="3">
    <location>
        <begin position="75"/>
        <end position="107"/>
    </location>
</feature>
<dbReference type="Gramene" id="Pp3c24_10150V3.3">
    <property type="protein sequence ID" value="Pp3c24_10150V3.3"/>
    <property type="gene ID" value="Pp3c24_10150"/>
</dbReference>
<dbReference type="Pfam" id="PF13637">
    <property type="entry name" value="Ank_4"/>
    <property type="match status" value="1"/>
</dbReference>
<dbReference type="Gene3D" id="3.30.40.10">
    <property type="entry name" value="Zinc/RING finger domain, C3HC4 (zinc finger)"/>
    <property type="match status" value="1"/>
</dbReference>
<dbReference type="OrthoDB" id="1711136at2759"/>
<evidence type="ECO:0000259" key="6">
    <source>
        <dbReference type="PROSITE" id="PS50089"/>
    </source>
</evidence>
<keyword evidence="4" id="KW-0479">Metal-binding</keyword>
<dbReference type="Proteomes" id="UP000006727">
    <property type="component" value="Chromosome 24"/>
</dbReference>
<keyword evidence="2 3" id="KW-0040">ANK repeat</keyword>
<dbReference type="RefSeq" id="XP_024363578.1">
    <property type="nucleotide sequence ID" value="XM_024507810.2"/>
</dbReference>
<dbReference type="Gene3D" id="1.25.40.20">
    <property type="entry name" value="Ankyrin repeat-containing domain"/>
    <property type="match status" value="2"/>
</dbReference>
<reference evidence="7 8" key="1">
    <citation type="journal article" date="2008" name="Science">
        <title>The Physcomitrella genome reveals evolutionary insights into the conquest of land by plants.</title>
        <authorList>
            <person name="Rensing S."/>
            <person name="Lang D."/>
            <person name="Zimmer A."/>
            <person name="Terry A."/>
            <person name="Salamov A."/>
            <person name="Shapiro H."/>
            <person name="Nishiyama T."/>
            <person name="Perroud P.-F."/>
            <person name="Lindquist E."/>
            <person name="Kamisugi Y."/>
            <person name="Tanahashi T."/>
            <person name="Sakakibara K."/>
            <person name="Fujita T."/>
            <person name="Oishi K."/>
            <person name="Shin-I T."/>
            <person name="Kuroki Y."/>
            <person name="Toyoda A."/>
            <person name="Suzuki Y."/>
            <person name="Hashimoto A."/>
            <person name="Yamaguchi K."/>
            <person name="Sugano A."/>
            <person name="Kohara Y."/>
            <person name="Fujiyama A."/>
            <person name="Anterola A."/>
            <person name="Aoki S."/>
            <person name="Ashton N."/>
            <person name="Barbazuk W.B."/>
            <person name="Barker E."/>
            <person name="Bennetzen J."/>
            <person name="Bezanilla M."/>
            <person name="Blankenship R."/>
            <person name="Cho S.H."/>
            <person name="Dutcher S."/>
            <person name="Estelle M."/>
            <person name="Fawcett J.A."/>
            <person name="Gundlach H."/>
            <person name="Hanada K."/>
            <person name="Heyl A."/>
            <person name="Hicks K.A."/>
            <person name="Hugh J."/>
            <person name="Lohr M."/>
            <person name="Mayer K."/>
            <person name="Melkozernov A."/>
            <person name="Murata T."/>
            <person name="Nelson D."/>
            <person name="Pils B."/>
            <person name="Prigge M."/>
            <person name="Reiss B."/>
            <person name="Renner T."/>
            <person name="Rombauts S."/>
            <person name="Rushton P."/>
            <person name="Sanderfoot A."/>
            <person name="Schween G."/>
            <person name="Shiu S.-H."/>
            <person name="Stueber K."/>
            <person name="Theodoulou F.L."/>
            <person name="Tu H."/>
            <person name="Van de Peer Y."/>
            <person name="Verrier P.J."/>
            <person name="Waters E."/>
            <person name="Wood A."/>
            <person name="Yang L."/>
            <person name="Cove D."/>
            <person name="Cuming A."/>
            <person name="Hasebe M."/>
            <person name="Lucas S."/>
            <person name="Mishler D.B."/>
            <person name="Reski R."/>
            <person name="Grigoriev I."/>
            <person name="Quatrano R.S."/>
            <person name="Boore J.L."/>
        </authorList>
    </citation>
    <scope>NUCLEOTIDE SEQUENCE [LARGE SCALE GENOMIC DNA]</scope>
    <source>
        <strain evidence="7 8">cv. Gransden 2004</strain>
    </source>
</reference>
<dbReference type="InterPro" id="IPR002110">
    <property type="entry name" value="Ankyrin_rpt"/>
</dbReference>
<reference evidence="7 8" key="2">
    <citation type="journal article" date="2018" name="Plant J.">
        <title>The Physcomitrella patens chromosome-scale assembly reveals moss genome structure and evolution.</title>
        <authorList>
            <person name="Lang D."/>
            <person name="Ullrich K.K."/>
            <person name="Murat F."/>
            <person name="Fuchs J."/>
            <person name="Jenkins J."/>
            <person name="Haas F.B."/>
            <person name="Piednoel M."/>
            <person name="Gundlach H."/>
            <person name="Van Bel M."/>
            <person name="Meyberg R."/>
            <person name="Vives C."/>
            <person name="Morata J."/>
            <person name="Symeonidi A."/>
            <person name="Hiss M."/>
            <person name="Muchero W."/>
            <person name="Kamisugi Y."/>
            <person name="Saleh O."/>
            <person name="Blanc G."/>
            <person name="Decker E.L."/>
            <person name="van Gessel N."/>
            <person name="Grimwood J."/>
            <person name="Hayes R.D."/>
            <person name="Graham S.W."/>
            <person name="Gunter L.E."/>
            <person name="McDaniel S.F."/>
            <person name="Hoernstein S.N.W."/>
            <person name="Larsson A."/>
            <person name="Li F.W."/>
            <person name="Perroud P.F."/>
            <person name="Phillips J."/>
            <person name="Ranjan P."/>
            <person name="Rokshar D.S."/>
            <person name="Rothfels C.J."/>
            <person name="Schneider L."/>
            <person name="Shu S."/>
            <person name="Stevenson D.W."/>
            <person name="Thummler F."/>
            <person name="Tillich M."/>
            <person name="Villarreal Aguilar J.C."/>
            <person name="Widiez T."/>
            <person name="Wong G.K."/>
            <person name="Wymore A."/>
            <person name="Zhang Y."/>
            <person name="Zimmer A.D."/>
            <person name="Quatrano R.S."/>
            <person name="Mayer K.F.X."/>
            <person name="Goodstein D."/>
            <person name="Casacuberta J.M."/>
            <person name="Vandepoele K."/>
            <person name="Reski R."/>
            <person name="Cuming A.C."/>
            <person name="Tuskan G.A."/>
            <person name="Maumus F."/>
            <person name="Salse J."/>
            <person name="Schmutz J."/>
            <person name="Rensing S.A."/>
        </authorList>
    </citation>
    <scope>NUCLEOTIDE SEQUENCE [LARGE SCALE GENOMIC DNA]</scope>
    <source>
        <strain evidence="7 8">cv. Gransden 2004</strain>
    </source>
</reference>
<keyword evidence="4" id="KW-0863">Zinc-finger</keyword>
<dbReference type="PROSITE" id="PS50297">
    <property type="entry name" value="ANK_REP_REGION"/>
    <property type="match status" value="1"/>
</dbReference>
<evidence type="ECO:0000313" key="7">
    <source>
        <dbReference type="EnsemblPlants" id="Pp3c24_10150V3.3"/>
    </source>
</evidence>
<protein>
    <recommendedName>
        <fullName evidence="6">RING-type domain-containing protein</fullName>
    </recommendedName>
</protein>
<dbReference type="Pfam" id="PF00023">
    <property type="entry name" value="Ank"/>
    <property type="match status" value="1"/>
</dbReference>
<dbReference type="PROSITE" id="PS50089">
    <property type="entry name" value="ZF_RING_2"/>
    <property type="match status" value="1"/>
</dbReference>
<gene>
    <name evidence="7" type="primary">LOC112276459</name>
</gene>
<accession>A0A7I4CHX0</accession>
<evidence type="ECO:0000256" key="2">
    <source>
        <dbReference type="ARBA" id="ARBA00023043"/>
    </source>
</evidence>
<dbReference type="SMART" id="SM00184">
    <property type="entry name" value="RING"/>
    <property type="match status" value="1"/>
</dbReference>
<dbReference type="SUPFAM" id="SSF57850">
    <property type="entry name" value="RING/U-box"/>
    <property type="match status" value="1"/>
</dbReference>
<dbReference type="EMBL" id="ABEU02000024">
    <property type="status" value="NOT_ANNOTATED_CDS"/>
    <property type="molecule type" value="Genomic_DNA"/>
</dbReference>
<dbReference type="InterPro" id="IPR036770">
    <property type="entry name" value="Ankyrin_rpt-contain_sf"/>
</dbReference>
<dbReference type="KEGG" id="ppp:112276459"/>
<dbReference type="AlphaFoldDB" id="A0A7I4CHX0"/>
<dbReference type="EnsemblPlants" id="Pp3c24_10150V3.4">
    <property type="protein sequence ID" value="Pp3c24_10150V3.4"/>
    <property type="gene ID" value="Pp3c24_10150"/>
</dbReference>
<reference evidence="7" key="3">
    <citation type="submission" date="2020-12" db="UniProtKB">
        <authorList>
            <consortium name="EnsemblPlants"/>
        </authorList>
    </citation>
    <scope>IDENTIFICATION</scope>
</reference>
<feature type="compositionally biased region" description="Basic and acidic residues" evidence="5">
    <location>
        <begin position="385"/>
        <end position="398"/>
    </location>
</feature>
<feature type="domain" description="RING-type" evidence="6">
    <location>
        <begin position="463"/>
        <end position="502"/>
    </location>
</feature>
<evidence type="ECO:0000256" key="1">
    <source>
        <dbReference type="ARBA" id="ARBA00022737"/>
    </source>
</evidence>
<dbReference type="InterPro" id="IPR013083">
    <property type="entry name" value="Znf_RING/FYVE/PHD"/>
</dbReference>
<feature type="repeat" description="ANK" evidence="3">
    <location>
        <begin position="39"/>
        <end position="72"/>
    </location>
</feature>
<dbReference type="FunCoup" id="A0A7I4CHX0">
    <property type="interactions" value="452"/>
</dbReference>
<dbReference type="CDD" id="cd23129">
    <property type="entry name" value="RING-HC_XBAT35-like"/>
    <property type="match status" value="1"/>
</dbReference>
<evidence type="ECO:0000256" key="3">
    <source>
        <dbReference type="PROSITE-ProRule" id="PRU00023"/>
    </source>
</evidence>
<dbReference type="Gramene" id="Pp3c24_10150V3.4">
    <property type="protein sequence ID" value="Pp3c24_10150V3.4"/>
    <property type="gene ID" value="Pp3c24_10150"/>
</dbReference>
<keyword evidence="4" id="KW-0862">Zinc</keyword>
<sequence>MGNGTSKDEQFYHAVLCSNHNAVKSLRREGASLEWVDKEGRTPLILACTRCSLFEMVLLLLNLGANIKYYRHGTYGGYPLHHAAKRGLDKTVLLLLSRGADPLAVNDDSLTPLDMARNRGHVTVVRMIELVGIAKHIEARNHVRSSEIERGGWNWQERICTFSGVVRELSGPGFLEAIAPQWLTKKIWAVVLPTEIDPRRTLKFELVIYQSQKVSLPHSVISLSKAEIEEPDLSSVDPVVIIMDKNTKTKYKFLAESEGDKAQFKQFLKACKGVSQAAPPSTRHRRAPQSALRGLTGLNRPTAQPQAQQSACASRATKCGSASQNLKNRSEVSEKATLKLAINASLHTATKKEIPVGHLINPDDLTDGNTDHSQYGGWGSANEARPGRVSELSKERADLSGVSEAPSSSTIFSPSAPPLPIHYPFIDIPPANLQNPVDAPSEEASASTSKAGEKGKKEKENRCVVCWDASAQGVCIPCGHLAGCMECLLKIKATNWGCPVCRSAIDQIIKVYAV</sequence>
<feature type="region of interest" description="Disordered" evidence="5">
    <location>
        <begin position="360"/>
        <end position="413"/>
    </location>
</feature>
<dbReference type="Pfam" id="PF13920">
    <property type="entry name" value="zf-C3HC4_3"/>
    <property type="match status" value="1"/>
</dbReference>
<dbReference type="GO" id="GO:0008270">
    <property type="term" value="F:zinc ion binding"/>
    <property type="evidence" value="ECO:0007669"/>
    <property type="project" value="UniProtKB-KW"/>
</dbReference>
<dbReference type="InterPro" id="IPR001841">
    <property type="entry name" value="Znf_RING"/>
</dbReference>
<dbReference type="EnsemblPlants" id="Pp3c24_10150V3.3">
    <property type="protein sequence ID" value="Pp3c24_10150V3.3"/>
    <property type="gene ID" value="Pp3c24_10150"/>
</dbReference>
<name>A0A7I4CHX0_PHYPA</name>
<evidence type="ECO:0000256" key="4">
    <source>
        <dbReference type="PROSITE-ProRule" id="PRU00175"/>
    </source>
</evidence>
<keyword evidence="8" id="KW-1185">Reference proteome</keyword>
<organism evidence="7 8">
    <name type="scientific">Physcomitrium patens</name>
    <name type="common">Spreading-leaved earth moss</name>
    <name type="synonym">Physcomitrella patens</name>
    <dbReference type="NCBI Taxonomy" id="3218"/>
    <lineage>
        <taxon>Eukaryota</taxon>
        <taxon>Viridiplantae</taxon>
        <taxon>Streptophyta</taxon>
        <taxon>Embryophyta</taxon>
        <taxon>Bryophyta</taxon>
        <taxon>Bryophytina</taxon>
        <taxon>Bryopsida</taxon>
        <taxon>Funariidae</taxon>
        <taxon>Funariales</taxon>
        <taxon>Funariaceae</taxon>
        <taxon>Physcomitrium</taxon>
    </lineage>
</organism>
<dbReference type="PANTHER" id="PTHR24166">
    <property type="entry name" value="ROLLING PEBBLES, ISOFORM B"/>
    <property type="match status" value="1"/>
</dbReference>